<reference evidence="2" key="1">
    <citation type="submission" date="2021-02" db="EMBL/GenBank/DDBJ databases">
        <authorList>
            <person name="Nowell W R."/>
        </authorList>
    </citation>
    <scope>NUCLEOTIDE SEQUENCE</scope>
</reference>
<evidence type="ECO:0000259" key="1">
    <source>
        <dbReference type="SMART" id="SM00829"/>
    </source>
</evidence>
<dbReference type="SMART" id="SM00829">
    <property type="entry name" value="PKS_ER"/>
    <property type="match status" value="1"/>
</dbReference>
<dbReference type="SUPFAM" id="SSF51735">
    <property type="entry name" value="NAD(P)-binding Rossmann-fold domains"/>
    <property type="match status" value="1"/>
</dbReference>
<dbReference type="PANTHER" id="PTHR11695:SF294">
    <property type="entry name" value="RETICULON-4-INTERACTING PROTEIN 1, MITOCHONDRIAL"/>
    <property type="match status" value="1"/>
</dbReference>
<evidence type="ECO:0000313" key="5">
    <source>
        <dbReference type="Proteomes" id="UP000663870"/>
    </source>
</evidence>
<dbReference type="Pfam" id="PF13602">
    <property type="entry name" value="ADH_zinc_N_2"/>
    <property type="match status" value="1"/>
</dbReference>
<dbReference type="InterPro" id="IPR013154">
    <property type="entry name" value="ADH-like_N"/>
</dbReference>
<dbReference type="CDD" id="cd08267">
    <property type="entry name" value="MDR1"/>
    <property type="match status" value="1"/>
</dbReference>
<dbReference type="SUPFAM" id="SSF50129">
    <property type="entry name" value="GroES-like"/>
    <property type="match status" value="1"/>
</dbReference>
<dbReference type="Gene3D" id="3.40.50.720">
    <property type="entry name" value="NAD(P)-binding Rossmann-like Domain"/>
    <property type="match status" value="1"/>
</dbReference>
<accession>A0A814IMF7</accession>
<dbReference type="InterPro" id="IPR036291">
    <property type="entry name" value="NAD(P)-bd_dom_sf"/>
</dbReference>
<dbReference type="GO" id="GO:0016491">
    <property type="term" value="F:oxidoreductase activity"/>
    <property type="evidence" value="ECO:0007669"/>
    <property type="project" value="InterPro"/>
</dbReference>
<proteinExistence type="predicted"/>
<evidence type="ECO:0000313" key="2">
    <source>
        <dbReference type="EMBL" id="CAF1026609.1"/>
    </source>
</evidence>
<dbReference type="PANTHER" id="PTHR11695">
    <property type="entry name" value="ALCOHOL DEHYDROGENASE RELATED"/>
    <property type="match status" value="1"/>
</dbReference>
<dbReference type="EMBL" id="CAJNOH010000394">
    <property type="protein sequence ID" value="CAF1026609.1"/>
    <property type="molecule type" value="Genomic_DNA"/>
</dbReference>
<dbReference type="InterPro" id="IPR020843">
    <property type="entry name" value="ER"/>
</dbReference>
<dbReference type="Gene3D" id="3.90.180.10">
    <property type="entry name" value="Medium-chain alcohol dehydrogenases, catalytic domain"/>
    <property type="match status" value="1"/>
</dbReference>
<comment type="caution">
    <text evidence="2">The sequence shown here is derived from an EMBL/GenBank/DDBJ whole genome shotgun (WGS) entry which is preliminary data.</text>
</comment>
<gene>
    <name evidence="3" type="ORF">JXQ802_LOCUS21731</name>
    <name evidence="2" type="ORF">PYM288_LOCUS15909</name>
</gene>
<feature type="domain" description="Enoyl reductase (ER)" evidence="1">
    <location>
        <begin position="29"/>
        <end position="368"/>
    </location>
</feature>
<dbReference type="Proteomes" id="UP000663870">
    <property type="component" value="Unassembled WGS sequence"/>
</dbReference>
<dbReference type="InterPro" id="IPR011032">
    <property type="entry name" value="GroES-like_sf"/>
</dbReference>
<evidence type="ECO:0000313" key="4">
    <source>
        <dbReference type="Proteomes" id="UP000663854"/>
    </source>
</evidence>
<sequence length="373" mass="41014">MQSSAASIGNIGNNIPDLMTAAQQVGYGDAKDALQLKSDVTVPKELKASQVLVRNHAVSINAIDWKLLNGNMSIIKTYAFPHIPGMDCSGIVVNVGSSVGRLKVGDAVYGNMGYGNAFAEYVRADESLFALKPVNLSFAEAAAVPLAGETAYEALFQQREITRDSKVFICGGPTGVGLFGIQLAKAVGAHVACTSSLRNMDTIKKLGYNVTENISEVMKPNNDDLLVIDYTKYNFGEILHHQNYDVVFDCVGGQEQWESAQQILKPGGRFITIVGDDPHSNLTVKNIVTMGAGVINRKFWSLVGQEPSYIFHILKHDYRHLDDMRVNYIETGKMKPIIDHVYDFYNVKELHEMYDRSKSGKAQGKMVAQIIKD</sequence>
<dbReference type="InterPro" id="IPR050700">
    <property type="entry name" value="YIM1/Zinc_Alcohol_DH_Fams"/>
</dbReference>
<name>A0A814IMF7_9BILA</name>
<dbReference type="EMBL" id="CAJNOL010000645">
    <property type="protein sequence ID" value="CAF1151045.1"/>
    <property type="molecule type" value="Genomic_DNA"/>
</dbReference>
<keyword evidence="5" id="KW-1185">Reference proteome</keyword>
<evidence type="ECO:0000313" key="3">
    <source>
        <dbReference type="EMBL" id="CAF1151045.1"/>
    </source>
</evidence>
<protein>
    <recommendedName>
        <fullName evidence="1">Enoyl reductase (ER) domain-containing protein</fullName>
    </recommendedName>
</protein>
<dbReference type="AlphaFoldDB" id="A0A814IMF7"/>
<organism evidence="2 4">
    <name type="scientific">Rotaria sordida</name>
    <dbReference type="NCBI Taxonomy" id="392033"/>
    <lineage>
        <taxon>Eukaryota</taxon>
        <taxon>Metazoa</taxon>
        <taxon>Spiralia</taxon>
        <taxon>Gnathifera</taxon>
        <taxon>Rotifera</taxon>
        <taxon>Eurotatoria</taxon>
        <taxon>Bdelloidea</taxon>
        <taxon>Philodinida</taxon>
        <taxon>Philodinidae</taxon>
        <taxon>Rotaria</taxon>
    </lineage>
</organism>
<dbReference type="Pfam" id="PF08240">
    <property type="entry name" value="ADH_N"/>
    <property type="match status" value="1"/>
</dbReference>
<dbReference type="Proteomes" id="UP000663854">
    <property type="component" value="Unassembled WGS sequence"/>
</dbReference>